<organism evidence="1 2">
    <name type="scientific">Hymenobacter bucti</name>
    <dbReference type="NCBI Taxonomy" id="1844114"/>
    <lineage>
        <taxon>Bacteria</taxon>
        <taxon>Pseudomonadati</taxon>
        <taxon>Bacteroidota</taxon>
        <taxon>Cytophagia</taxon>
        <taxon>Cytophagales</taxon>
        <taxon>Hymenobacteraceae</taxon>
        <taxon>Hymenobacter</taxon>
    </lineage>
</organism>
<keyword evidence="2" id="KW-1185">Reference proteome</keyword>
<name>A0ABW4QV80_9BACT</name>
<comment type="caution">
    <text evidence="1">The sequence shown here is derived from an EMBL/GenBank/DDBJ whole genome shotgun (WGS) entry which is preliminary data.</text>
</comment>
<evidence type="ECO:0000313" key="1">
    <source>
        <dbReference type="EMBL" id="MFD1873448.1"/>
    </source>
</evidence>
<dbReference type="Gene3D" id="1.10.10.60">
    <property type="entry name" value="Homeodomain-like"/>
    <property type="match status" value="1"/>
</dbReference>
<protein>
    <recommendedName>
        <fullName evidence="3">HTH araC/xylS-type domain-containing protein</fullName>
    </recommendedName>
</protein>
<reference evidence="2" key="1">
    <citation type="journal article" date="2019" name="Int. J. Syst. Evol. Microbiol.">
        <title>The Global Catalogue of Microorganisms (GCM) 10K type strain sequencing project: providing services to taxonomists for standard genome sequencing and annotation.</title>
        <authorList>
            <consortium name="The Broad Institute Genomics Platform"/>
            <consortium name="The Broad Institute Genome Sequencing Center for Infectious Disease"/>
            <person name="Wu L."/>
            <person name="Ma J."/>
        </authorList>
    </citation>
    <scope>NUCLEOTIDE SEQUENCE [LARGE SCALE GENOMIC DNA]</scope>
    <source>
        <strain evidence="2">CGMCC 1.15795</strain>
    </source>
</reference>
<accession>A0ABW4QV80</accession>
<dbReference type="Proteomes" id="UP001597197">
    <property type="component" value="Unassembled WGS sequence"/>
</dbReference>
<sequence>MAWLGQCCELIISQAGDQAHAEEIQTVLLRAMVLKIAQASATTLCQPDRPSEITMRFKELVYEQVATHREVAFYASALAVSENYLNRCVRQLTQKPPKQHLNELVILRSKILLQDRARTLPKWRRSSTLPTPPALAGCLSR</sequence>
<gene>
    <name evidence="1" type="ORF">ACFSDX_13470</name>
</gene>
<proteinExistence type="predicted"/>
<evidence type="ECO:0008006" key="3">
    <source>
        <dbReference type="Google" id="ProtNLM"/>
    </source>
</evidence>
<dbReference type="EMBL" id="JBHUFD010000005">
    <property type="protein sequence ID" value="MFD1873448.1"/>
    <property type="molecule type" value="Genomic_DNA"/>
</dbReference>
<dbReference type="RefSeq" id="WP_382314350.1">
    <property type="nucleotide sequence ID" value="NZ_JBHUFD010000005.1"/>
</dbReference>
<evidence type="ECO:0000313" key="2">
    <source>
        <dbReference type="Proteomes" id="UP001597197"/>
    </source>
</evidence>